<organism evidence="4 5">
    <name type="scientific">Rhodnius prolixus</name>
    <name type="common">Triatomid bug</name>
    <dbReference type="NCBI Taxonomy" id="13249"/>
    <lineage>
        <taxon>Eukaryota</taxon>
        <taxon>Metazoa</taxon>
        <taxon>Ecdysozoa</taxon>
        <taxon>Arthropoda</taxon>
        <taxon>Hexapoda</taxon>
        <taxon>Insecta</taxon>
        <taxon>Pterygota</taxon>
        <taxon>Neoptera</taxon>
        <taxon>Paraneoptera</taxon>
        <taxon>Hemiptera</taxon>
        <taxon>Heteroptera</taxon>
        <taxon>Panheteroptera</taxon>
        <taxon>Cimicomorpha</taxon>
        <taxon>Reduviidae</taxon>
        <taxon>Triatominae</taxon>
        <taxon>Rhodnius</taxon>
    </lineage>
</organism>
<dbReference type="PANTHER" id="PTHR24364">
    <property type="entry name" value="LP06937P"/>
    <property type="match status" value="1"/>
</dbReference>
<proteinExistence type="predicted"/>
<dbReference type="PANTHER" id="PTHR24364:SF18">
    <property type="entry name" value="LP06937P"/>
    <property type="match status" value="1"/>
</dbReference>
<dbReference type="RefSeq" id="XP_073992740.1">
    <property type="nucleotide sequence ID" value="XM_074136639.1"/>
</dbReference>
<sequence length="389" mass="44684">MNIKCFYLVGILTIFLTETDGCNETFSKCFCGEMNYGGYHRNVLNCTNTGFKDPSVLQKLPDKIEVLIFTGNDIPELPWNLFGTTSNNSHLKIIDMSNNKIKGIRGKSYHRVSKVERLILNHNEITISKETNHHHPRLFSNFESLEELHLTDAFADNTPEDLAAGLHDIFMNSDLKKLRKLHLEQNEIISFKDPRVFCDLTSLLDLHLGDNKQQHITFDLDCLPNLRFLDLEKNSINNLNYKDFEMLDRLPERGQNLTIDLTNNPFVCGNKIEELYSWLHTTKVVVRNKYKLKCKNYNCTQEPVSLILDHHFKNGCSAQLKNKIKRNIVSESSSHTVIFLSCALILSVCALIYTNREPLNSSFLAVLRSLSRKIHYTTIGKSDAQEMDV</sequence>
<dbReference type="SMART" id="SM00365">
    <property type="entry name" value="LRR_SD22"/>
    <property type="match status" value="4"/>
</dbReference>
<evidence type="ECO:0000313" key="5">
    <source>
        <dbReference type="Proteomes" id="UP000015103"/>
    </source>
</evidence>
<evidence type="ECO:0000256" key="1">
    <source>
        <dbReference type="ARBA" id="ARBA00022614"/>
    </source>
</evidence>
<name>T1HHL7_RHOPR</name>
<dbReference type="SUPFAM" id="SSF52058">
    <property type="entry name" value="L domain-like"/>
    <property type="match status" value="1"/>
</dbReference>
<dbReference type="eggNOG" id="KOG0619">
    <property type="taxonomic scope" value="Eukaryota"/>
</dbReference>
<keyword evidence="5" id="KW-1185">Reference proteome</keyword>
<dbReference type="InterPro" id="IPR032675">
    <property type="entry name" value="LRR_dom_sf"/>
</dbReference>
<dbReference type="GeneID" id="141458518"/>
<dbReference type="VEuPathDB" id="VectorBase:RPRC003540"/>
<dbReference type="Gene3D" id="3.80.10.10">
    <property type="entry name" value="Ribonuclease Inhibitor"/>
    <property type="match status" value="1"/>
</dbReference>
<keyword evidence="3" id="KW-0677">Repeat</keyword>
<evidence type="ECO:0000256" key="2">
    <source>
        <dbReference type="ARBA" id="ARBA00022729"/>
    </source>
</evidence>
<keyword evidence="1" id="KW-0433">Leucine-rich repeat</keyword>
<protein>
    <submittedName>
        <fullName evidence="4">Uncharacterized protein</fullName>
    </submittedName>
</protein>
<dbReference type="OMA" id="FVKPSDM"/>
<keyword evidence="2" id="KW-0732">Signal</keyword>
<dbReference type="STRING" id="13249.T1HHL7"/>
<dbReference type="EnsemblMetazoa" id="RPRC003540-RA">
    <property type="protein sequence ID" value="RPRC003540-PA"/>
    <property type="gene ID" value="RPRC003540"/>
</dbReference>
<evidence type="ECO:0000313" key="4">
    <source>
        <dbReference type="EnsemblMetazoa" id="RPRC003540-PA"/>
    </source>
</evidence>
<dbReference type="AlphaFoldDB" id="T1HHL7"/>
<accession>T1HHL7</accession>
<dbReference type="HOGENOM" id="CLU_644568_0_0_1"/>
<dbReference type="InterPro" id="IPR001611">
    <property type="entry name" value="Leu-rich_rpt"/>
</dbReference>
<dbReference type="Proteomes" id="UP000015103">
    <property type="component" value="Unassembled WGS sequence"/>
</dbReference>
<dbReference type="InterPro" id="IPR052286">
    <property type="entry name" value="Wnt_signaling_inhibitor"/>
</dbReference>
<dbReference type="Pfam" id="PF13855">
    <property type="entry name" value="LRR_8"/>
    <property type="match status" value="1"/>
</dbReference>
<dbReference type="InParanoid" id="T1HHL7"/>
<dbReference type="EMBL" id="ACPB03008552">
    <property type="status" value="NOT_ANNOTATED_CDS"/>
    <property type="molecule type" value="Genomic_DNA"/>
</dbReference>
<evidence type="ECO:0000256" key="3">
    <source>
        <dbReference type="ARBA" id="ARBA00022737"/>
    </source>
</evidence>
<dbReference type="GO" id="GO:0016020">
    <property type="term" value="C:membrane"/>
    <property type="evidence" value="ECO:0007669"/>
    <property type="project" value="TreeGrafter"/>
</dbReference>
<reference evidence="4" key="1">
    <citation type="submission" date="2015-05" db="UniProtKB">
        <authorList>
            <consortium name="EnsemblMetazoa"/>
        </authorList>
    </citation>
    <scope>IDENTIFICATION</scope>
</reference>
<dbReference type="FunCoup" id="T1HHL7">
    <property type="interactions" value="47"/>
</dbReference>